<protein>
    <recommendedName>
        <fullName evidence="4">Kinase</fullName>
    </recommendedName>
</protein>
<dbReference type="Gene3D" id="3.90.1200.10">
    <property type="match status" value="1"/>
</dbReference>
<dbReference type="EMBL" id="CP023564">
    <property type="protein sequence ID" value="ATG55544.1"/>
    <property type="molecule type" value="Genomic_DNA"/>
</dbReference>
<evidence type="ECO:0000313" key="3">
    <source>
        <dbReference type="Proteomes" id="UP000217889"/>
    </source>
</evidence>
<sequence>MPTRTACSRPEPERPRAPEAMRPEEVEALVRARPWADHSGARELVRAFPDRLRTVLERWDLTVVRAFAEGAGLPVLEVVGRASGPAVLKLGGHGADLSQQVRVLQAADGRGFVRVLEHDEEQDAVLLEKLGPTLFRTVPDPVEQAAHLAALLPAAWALPTECAEILEPGAKARGLLVLVDGALAVESEPAESGGERPGLGTRHRDVLERARELALALIEEPAAELVLVHGDPHAGNALRRGEEHVLIDPDGFLGEREYDAGVALRDHQQMIDVLERSDGPGAGRRRHAQLVASTADQLGLEEERVAAWAHLERVTTGVHLHRLGWRDEGEAWLRTARAVLS</sequence>
<organism evidence="2 3">
    <name type="scientific">Brachybacterium ginsengisoli</name>
    <dbReference type="NCBI Taxonomy" id="1331682"/>
    <lineage>
        <taxon>Bacteria</taxon>
        <taxon>Bacillati</taxon>
        <taxon>Actinomycetota</taxon>
        <taxon>Actinomycetes</taxon>
        <taxon>Micrococcales</taxon>
        <taxon>Dermabacteraceae</taxon>
        <taxon>Brachybacterium</taxon>
    </lineage>
</organism>
<dbReference type="InterPro" id="IPR006748">
    <property type="entry name" value="NH2Glyco/OHUrea_AB-resist_kin"/>
</dbReference>
<dbReference type="GO" id="GO:0019748">
    <property type="term" value="P:secondary metabolic process"/>
    <property type="evidence" value="ECO:0007669"/>
    <property type="project" value="InterPro"/>
</dbReference>
<evidence type="ECO:0000256" key="1">
    <source>
        <dbReference type="SAM" id="MobiDB-lite"/>
    </source>
</evidence>
<dbReference type="AlphaFoldDB" id="A0A291GZM2"/>
<evidence type="ECO:0000313" key="2">
    <source>
        <dbReference type="EMBL" id="ATG55544.1"/>
    </source>
</evidence>
<proteinExistence type="predicted"/>
<dbReference type="Pfam" id="PF04655">
    <property type="entry name" value="APH_6_hur"/>
    <property type="match status" value="1"/>
</dbReference>
<dbReference type="GO" id="GO:0016773">
    <property type="term" value="F:phosphotransferase activity, alcohol group as acceptor"/>
    <property type="evidence" value="ECO:0007669"/>
    <property type="project" value="InterPro"/>
</dbReference>
<dbReference type="Proteomes" id="UP000217889">
    <property type="component" value="Chromosome"/>
</dbReference>
<gene>
    <name evidence="2" type="ORF">CFK41_12755</name>
</gene>
<dbReference type="KEGG" id="bgg:CFK41_12755"/>
<evidence type="ECO:0008006" key="4">
    <source>
        <dbReference type="Google" id="ProtNLM"/>
    </source>
</evidence>
<keyword evidence="3" id="KW-1185">Reference proteome</keyword>
<dbReference type="InterPro" id="IPR011009">
    <property type="entry name" value="Kinase-like_dom_sf"/>
</dbReference>
<dbReference type="SUPFAM" id="SSF56112">
    <property type="entry name" value="Protein kinase-like (PK-like)"/>
    <property type="match status" value="1"/>
</dbReference>
<feature type="compositionally biased region" description="Basic and acidic residues" evidence="1">
    <location>
        <begin position="10"/>
        <end position="22"/>
    </location>
</feature>
<reference evidence="2 3" key="1">
    <citation type="journal article" date="2014" name="Int. J. Syst. Evol. Microbiol.">
        <title>Brachybacterium ginsengisoli sp. nov., isolated from soil of a ginseng field.</title>
        <authorList>
            <person name="Hoang V.A."/>
            <person name="Kim Y.J."/>
            <person name="Nguyen N.L."/>
            <person name="Yang D.C."/>
        </authorList>
    </citation>
    <scope>NUCLEOTIDE SEQUENCE [LARGE SCALE GENOMIC DNA]</scope>
    <source>
        <strain evidence="2 3">DCY80</strain>
    </source>
</reference>
<name>A0A291GZM2_9MICO</name>
<dbReference type="OrthoDB" id="3638028at2"/>
<accession>A0A291GZM2</accession>
<feature type="region of interest" description="Disordered" evidence="1">
    <location>
        <begin position="1"/>
        <end position="22"/>
    </location>
</feature>